<reference evidence="1" key="1">
    <citation type="submission" date="2021-03" db="EMBL/GenBank/DDBJ databases">
        <title>Draft genome sequence of rust myrtle Austropuccinia psidii MF-1, a brazilian biotype.</title>
        <authorList>
            <person name="Quecine M.C."/>
            <person name="Pachon D.M.R."/>
            <person name="Bonatelli M.L."/>
            <person name="Correr F.H."/>
            <person name="Franceschini L.M."/>
            <person name="Leite T.F."/>
            <person name="Margarido G.R.A."/>
            <person name="Almeida C.A."/>
            <person name="Ferrarezi J.A."/>
            <person name="Labate C.A."/>
        </authorList>
    </citation>
    <scope>NUCLEOTIDE SEQUENCE</scope>
    <source>
        <strain evidence="1">MF-1</strain>
    </source>
</reference>
<organism evidence="1 2">
    <name type="scientific">Austropuccinia psidii MF-1</name>
    <dbReference type="NCBI Taxonomy" id="1389203"/>
    <lineage>
        <taxon>Eukaryota</taxon>
        <taxon>Fungi</taxon>
        <taxon>Dikarya</taxon>
        <taxon>Basidiomycota</taxon>
        <taxon>Pucciniomycotina</taxon>
        <taxon>Pucciniomycetes</taxon>
        <taxon>Pucciniales</taxon>
        <taxon>Sphaerophragmiaceae</taxon>
        <taxon>Austropuccinia</taxon>
    </lineage>
</organism>
<dbReference type="Proteomes" id="UP000765509">
    <property type="component" value="Unassembled WGS sequence"/>
</dbReference>
<sequence>MIGVAEFAGERTIGLLQRIPTNQKMMEIHGTLMRKAQETQKLLGGYKAIRVITEPRKDMGGHPKGHQIEVSDVVYKEMLIMLQKKGVDVRDVDAFPHPLGKWVLSKYANPIQSTKLPNENHNISMMPPNKVVYYKSCGTLKYGKVKAIYSFLSFSNTSVPGILIEPIVNRYARPKYPYSHPGYFCPYGNCCGSN</sequence>
<keyword evidence="2" id="KW-1185">Reference proteome</keyword>
<gene>
    <name evidence="1" type="ORF">O181_057066</name>
</gene>
<evidence type="ECO:0000313" key="1">
    <source>
        <dbReference type="EMBL" id="MBW0517351.1"/>
    </source>
</evidence>
<accession>A0A9Q3E7K4</accession>
<dbReference type="EMBL" id="AVOT02025869">
    <property type="protein sequence ID" value="MBW0517351.1"/>
    <property type="molecule type" value="Genomic_DNA"/>
</dbReference>
<comment type="caution">
    <text evidence="1">The sequence shown here is derived from an EMBL/GenBank/DDBJ whole genome shotgun (WGS) entry which is preliminary data.</text>
</comment>
<protein>
    <submittedName>
        <fullName evidence="1">Uncharacterized protein</fullName>
    </submittedName>
</protein>
<evidence type="ECO:0000313" key="2">
    <source>
        <dbReference type="Proteomes" id="UP000765509"/>
    </source>
</evidence>
<name>A0A9Q3E7K4_9BASI</name>
<dbReference type="AlphaFoldDB" id="A0A9Q3E7K4"/>
<proteinExistence type="predicted"/>